<dbReference type="RefSeq" id="WP_057780934.1">
    <property type="nucleotide sequence ID" value="NZ_AYYY01000063.1"/>
</dbReference>
<feature type="transmembrane region" description="Helical" evidence="8">
    <location>
        <begin position="36"/>
        <end position="55"/>
    </location>
</feature>
<proteinExistence type="inferred from homology"/>
<dbReference type="AlphaFoldDB" id="A0A0R2A243"/>
<evidence type="ECO:0000256" key="7">
    <source>
        <dbReference type="ARBA" id="ARBA00023136"/>
    </source>
</evidence>
<comment type="similarity">
    <text evidence="2">Belongs to the MreD family.</text>
</comment>
<dbReference type="Proteomes" id="UP000051733">
    <property type="component" value="Unassembled WGS sequence"/>
</dbReference>
<dbReference type="GO" id="GO:0008360">
    <property type="term" value="P:regulation of cell shape"/>
    <property type="evidence" value="ECO:0007669"/>
    <property type="project" value="UniProtKB-KW"/>
</dbReference>
<name>A0A0R2A243_9LACO</name>
<gene>
    <name evidence="9" type="ORF">FC26_GL000688</name>
</gene>
<dbReference type="Pfam" id="PF04093">
    <property type="entry name" value="MreD"/>
    <property type="match status" value="1"/>
</dbReference>
<dbReference type="PATRIC" id="fig|1423813.3.peg.699"/>
<evidence type="ECO:0000256" key="6">
    <source>
        <dbReference type="ARBA" id="ARBA00022989"/>
    </source>
</evidence>
<reference evidence="9 10" key="1">
    <citation type="journal article" date="2015" name="Genome Announc.">
        <title>Expanding the biotechnology potential of lactobacilli through comparative genomics of 213 strains and associated genera.</title>
        <authorList>
            <person name="Sun Z."/>
            <person name="Harris H.M."/>
            <person name="McCann A."/>
            <person name="Guo C."/>
            <person name="Argimon S."/>
            <person name="Zhang W."/>
            <person name="Yang X."/>
            <person name="Jeffery I.B."/>
            <person name="Cooney J.C."/>
            <person name="Kagawa T.F."/>
            <person name="Liu W."/>
            <person name="Song Y."/>
            <person name="Salvetti E."/>
            <person name="Wrobel A."/>
            <person name="Rasinkangas P."/>
            <person name="Parkhill J."/>
            <person name="Rea M.C."/>
            <person name="O'Sullivan O."/>
            <person name="Ritari J."/>
            <person name="Douillard F.P."/>
            <person name="Paul Ross R."/>
            <person name="Yang R."/>
            <person name="Briner A.E."/>
            <person name="Felis G.E."/>
            <person name="de Vos W.M."/>
            <person name="Barrangou R."/>
            <person name="Klaenhammer T.R."/>
            <person name="Caufield P.W."/>
            <person name="Cui Y."/>
            <person name="Zhang H."/>
            <person name="O'Toole P.W."/>
        </authorList>
    </citation>
    <scope>NUCLEOTIDE SEQUENCE [LARGE SCALE GENOMIC DNA]</scope>
    <source>
        <strain evidence="9 10">DSM 20634</strain>
    </source>
</reference>
<sequence length="178" mass="20177">MYRLSKLKYVFPIGLLIAFFLDGALSNVFSGAFFSYPYSMVSHLVLLWLVLGYFFENEVQIPLTGFAVVTGIAFDLYYSGILGLFMVLFPLIIGLTRAIGKYFSPTFLTAIMIYFIDLAVFEFANYLAYMIIGIAHASFSSFLLYTLAPTLALNLVYFVVLYFPISLLYAHYNVEPRS</sequence>
<dbReference type="STRING" id="1423813.FC26_GL000688"/>
<evidence type="ECO:0000256" key="2">
    <source>
        <dbReference type="ARBA" id="ARBA00007776"/>
    </source>
</evidence>
<keyword evidence="6 8" id="KW-1133">Transmembrane helix</keyword>
<feature type="transmembrane region" description="Helical" evidence="8">
    <location>
        <begin position="76"/>
        <end position="96"/>
    </location>
</feature>
<keyword evidence="4 8" id="KW-0812">Transmembrane</keyword>
<keyword evidence="5" id="KW-0133">Cell shape</keyword>
<dbReference type="GO" id="GO:0005886">
    <property type="term" value="C:plasma membrane"/>
    <property type="evidence" value="ECO:0007669"/>
    <property type="project" value="UniProtKB-SubCell"/>
</dbReference>
<comment type="subcellular location">
    <subcellularLocation>
        <location evidence="1">Cell membrane</location>
        <topology evidence="1">Multi-pass membrane protein</topology>
    </subcellularLocation>
</comment>
<accession>A0A0R2A243</accession>
<comment type="caution">
    <text evidence="9">The sequence shown here is derived from an EMBL/GenBank/DDBJ whole genome shotgun (WGS) entry which is preliminary data.</text>
</comment>
<dbReference type="InterPro" id="IPR007227">
    <property type="entry name" value="Cell_shape_determining_MreD"/>
</dbReference>
<keyword evidence="7 8" id="KW-0472">Membrane</keyword>
<evidence type="ECO:0000256" key="5">
    <source>
        <dbReference type="ARBA" id="ARBA00022960"/>
    </source>
</evidence>
<evidence type="ECO:0000256" key="8">
    <source>
        <dbReference type="SAM" id="Phobius"/>
    </source>
</evidence>
<keyword evidence="10" id="KW-1185">Reference proteome</keyword>
<protein>
    <submittedName>
        <fullName evidence="9">Rod shape-determining protein MreD</fullName>
    </submittedName>
</protein>
<evidence type="ECO:0000256" key="1">
    <source>
        <dbReference type="ARBA" id="ARBA00004651"/>
    </source>
</evidence>
<dbReference type="OrthoDB" id="2148512at2"/>
<dbReference type="EMBL" id="AYYY01000063">
    <property type="protein sequence ID" value="KRM60597.1"/>
    <property type="molecule type" value="Genomic_DNA"/>
</dbReference>
<feature type="transmembrane region" description="Helical" evidence="8">
    <location>
        <begin position="151"/>
        <end position="172"/>
    </location>
</feature>
<evidence type="ECO:0000313" key="9">
    <source>
        <dbReference type="EMBL" id="KRM60597.1"/>
    </source>
</evidence>
<evidence type="ECO:0000256" key="4">
    <source>
        <dbReference type="ARBA" id="ARBA00022692"/>
    </source>
</evidence>
<evidence type="ECO:0000256" key="3">
    <source>
        <dbReference type="ARBA" id="ARBA00022475"/>
    </source>
</evidence>
<dbReference type="NCBIfam" id="TIGR03426">
    <property type="entry name" value="shape_MreD"/>
    <property type="match status" value="1"/>
</dbReference>
<keyword evidence="3" id="KW-1003">Cell membrane</keyword>
<organism evidence="9 10">
    <name type="scientific">Paucilactobacillus vaccinostercus DSM 20634</name>
    <dbReference type="NCBI Taxonomy" id="1423813"/>
    <lineage>
        <taxon>Bacteria</taxon>
        <taxon>Bacillati</taxon>
        <taxon>Bacillota</taxon>
        <taxon>Bacilli</taxon>
        <taxon>Lactobacillales</taxon>
        <taxon>Lactobacillaceae</taxon>
        <taxon>Paucilactobacillus</taxon>
    </lineage>
</organism>
<evidence type="ECO:0000313" key="10">
    <source>
        <dbReference type="Proteomes" id="UP000051733"/>
    </source>
</evidence>